<dbReference type="Pfam" id="PF08240">
    <property type="entry name" value="ADH_N"/>
    <property type="match status" value="1"/>
</dbReference>
<reference evidence="4 5" key="1">
    <citation type="submission" date="2024-09" db="EMBL/GenBank/DDBJ databases">
        <title>Rethinking Asexuality: The Enigmatic Case of Functional Sexual Genes in Lepraria (Stereocaulaceae).</title>
        <authorList>
            <person name="Doellman M."/>
            <person name="Sun Y."/>
            <person name="Barcenas-Pena A."/>
            <person name="Lumbsch H.T."/>
            <person name="Grewe F."/>
        </authorList>
    </citation>
    <scope>NUCLEOTIDE SEQUENCE [LARGE SCALE GENOMIC DNA]</scope>
    <source>
        <strain evidence="4 5">Mercado 3170</strain>
    </source>
</reference>
<dbReference type="PANTHER" id="PTHR45348">
    <property type="entry name" value="HYPOTHETICAL OXIDOREDUCTASE (EUROFUNG)"/>
    <property type="match status" value="1"/>
</dbReference>
<keyword evidence="2" id="KW-0560">Oxidoreductase</keyword>
<proteinExistence type="inferred from homology"/>
<evidence type="ECO:0000256" key="1">
    <source>
        <dbReference type="ARBA" id="ARBA00008072"/>
    </source>
</evidence>
<evidence type="ECO:0000256" key="2">
    <source>
        <dbReference type="ARBA" id="ARBA00023002"/>
    </source>
</evidence>
<dbReference type="InterPro" id="IPR047122">
    <property type="entry name" value="Trans-enoyl_RdTase-like"/>
</dbReference>
<accession>A0ABR3ZYD0</accession>
<evidence type="ECO:0000259" key="3">
    <source>
        <dbReference type="SMART" id="SM00829"/>
    </source>
</evidence>
<comment type="similarity">
    <text evidence="1">Belongs to the zinc-containing alcohol dehydrogenase family.</text>
</comment>
<dbReference type="InterPro" id="IPR013154">
    <property type="entry name" value="ADH-like_N"/>
</dbReference>
<name>A0ABR3ZYD0_9LECA</name>
<protein>
    <recommendedName>
        <fullName evidence="3">Enoyl reductase (ER) domain-containing protein</fullName>
    </recommendedName>
</protein>
<keyword evidence="5" id="KW-1185">Reference proteome</keyword>
<dbReference type="InterPro" id="IPR020843">
    <property type="entry name" value="ER"/>
</dbReference>
<evidence type="ECO:0000313" key="5">
    <source>
        <dbReference type="Proteomes" id="UP001590950"/>
    </source>
</evidence>
<dbReference type="SUPFAM" id="SSF50129">
    <property type="entry name" value="GroES-like"/>
    <property type="match status" value="1"/>
</dbReference>
<dbReference type="EMBL" id="JBEFKJ010000035">
    <property type="protein sequence ID" value="KAL2037991.1"/>
    <property type="molecule type" value="Genomic_DNA"/>
</dbReference>
<dbReference type="CDD" id="cd08249">
    <property type="entry name" value="enoyl_reductase_like"/>
    <property type="match status" value="1"/>
</dbReference>
<sequence>MKGVIVEAPGSPYKVVENLDTPKPASDQLLVKSIATAVNPVDTYMQSTGLLVTAWPIVLGCDAGGVVVQVGPDVASTFKVGDRVCGCTRLGIPGYSTFQEYFLMDSKLTLPILEGFSIEQGATLGVGTYTACVGLFQGLKIKPPEAAAPVPQKEEWVVVLGGAGSVGQYTVQIAKALGYKVVASCSQKTAAMVQSLGADTVIDYRKSETEQLHDLKDITGGAFFGVYDTVAQSEKIARRALMEVSSMKQKYFATTDDWSPMEPNNDHETYRAKLGQIGRSAEENKEEGVPTMNDDIASYIPLLVRLMKEGKLKPNVFKVVGKGFESISEAVEIQQKGGAPGAKVIVHLQDG</sequence>
<dbReference type="SMART" id="SM00829">
    <property type="entry name" value="PKS_ER"/>
    <property type="match status" value="1"/>
</dbReference>
<evidence type="ECO:0000313" key="4">
    <source>
        <dbReference type="EMBL" id="KAL2037991.1"/>
    </source>
</evidence>
<gene>
    <name evidence="4" type="ORF">N7G274_009211</name>
</gene>
<dbReference type="Proteomes" id="UP001590950">
    <property type="component" value="Unassembled WGS sequence"/>
</dbReference>
<dbReference type="Pfam" id="PF00107">
    <property type="entry name" value="ADH_zinc_N"/>
    <property type="match status" value="1"/>
</dbReference>
<dbReference type="PANTHER" id="PTHR45348:SF2">
    <property type="entry name" value="ZINC-TYPE ALCOHOL DEHYDROGENASE-LIKE PROTEIN C2E1P3.01"/>
    <property type="match status" value="1"/>
</dbReference>
<dbReference type="InterPro" id="IPR011032">
    <property type="entry name" value="GroES-like_sf"/>
</dbReference>
<dbReference type="InterPro" id="IPR036291">
    <property type="entry name" value="NAD(P)-bd_dom_sf"/>
</dbReference>
<feature type="domain" description="Enoyl reductase (ER)" evidence="3">
    <location>
        <begin position="14"/>
        <end position="346"/>
    </location>
</feature>
<dbReference type="InterPro" id="IPR013149">
    <property type="entry name" value="ADH-like_C"/>
</dbReference>
<dbReference type="Gene3D" id="3.40.50.720">
    <property type="entry name" value="NAD(P)-binding Rossmann-like Domain"/>
    <property type="match status" value="1"/>
</dbReference>
<dbReference type="Gene3D" id="3.90.180.10">
    <property type="entry name" value="Medium-chain alcohol dehydrogenases, catalytic domain"/>
    <property type="match status" value="1"/>
</dbReference>
<comment type="caution">
    <text evidence="4">The sequence shown here is derived from an EMBL/GenBank/DDBJ whole genome shotgun (WGS) entry which is preliminary data.</text>
</comment>
<organism evidence="4 5">
    <name type="scientific">Stereocaulon virgatum</name>
    <dbReference type="NCBI Taxonomy" id="373712"/>
    <lineage>
        <taxon>Eukaryota</taxon>
        <taxon>Fungi</taxon>
        <taxon>Dikarya</taxon>
        <taxon>Ascomycota</taxon>
        <taxon>Pezizomycotina</taxon>
        <taxon>Lecanoromycetes</taxon>
        <taxon>OSLEUM clade</taxon>
        <taxon>Lecanoromycetidae</taxon>
        <taxon>Lecanorales</taxon>
        <taxon>Lecanorineae</taxon>
        <taxon>Stereocaulaceae</taxon>
        <taxon>Stereocaulon</taxon>
    </lineage>
</organism>
<dbReference type="SUPFAM" id="SSF51735">
    <property type="entry name" value="NAD(P)-binding Rossmann-fold domains"/>
    <property type="match status" value="1"/>
</dbReference>